<dbReference type="AlphaFoldDB" id="A0A7C8IQ75"/>
<comment type="caution">
    <text evidence="2">The sequence shown here is derived from an EMBL/GenBank/DDBJ whole genome shotgun (WGS) entry which is preliminary data.</text>
</comment>
<protein>
    <submittedName>
        <fullName evidence="2">Uncharacterized protein</fullName>
    </submittedName>
</protein>
<reference evidence="2 3" key="1">
    <citation type="submission" date="2019-12" db="EMBL/GenBank/DDBJ databases">
        <title>Draft genome sequence of the ascomycete Xylaria multiplex DSM 110363.</title>
        <authorList>
            <person name="Buettner E."/>
            <person name="Kellner H."/>
        </authorList>
    </citation>
    <scope>NUCLEOTIDE SEQUENCE [LARGE SCALE GENOMIC DNA]</scope>
    <source>
        <strain evidence="2 3">DSM 110363</strain>
    </source>
</reference>
<accession>A0A7C8IQ75</accession>
<feature type="compositionally biased region" description="Acidic residues" evidence="1">
    <location>
        <begin position="204"/>
        <end position="214"/>
    </location>
</feature>
<evidence type="ECO:0000313" key="2">
    <source>
        <dbReference type="EMBL" id="KAF2969506.1"/>
    </source>
</evidence>
<dbReference type="Proteomes" id="UP000481858">
    <property type="component" value="Unassembled WGS sequence"/>
</dbReference>
<sequence length="452" mass="50616">MATDPLDSVISNVPDWLKRLEELNTEIEQRQRELAKFSGTQPPSSSARSIRNRGSTESLRPQDDGPSLPTPDPTTDQIPKPIITAIPPQTPNGHTRPNGQQPSTPASDPWTGSSLIRHTNEVVATAQRRARATVRKRQKTDSMISAEAATPKYRSRRMVMVYYDSYVQSFFEELVKFVSAQRNLMRKAKMAAKVAHIRRLAELEMPEDEDDEDGGELKPGNGLIAASPAAPTSNSRQGGPEEVRLQYLNNRPYAGGLRSPALNLIPGRSMRTSALNGGLGLFNEKGDIWDELDKGLEFVQGMCERAAHQFLRDGDCNEEIEKIKSRLAKVKESAVSEKERTSAEQIKNEILPELKHDVVPEPDNKPIPEPKHEIPNQEPILVPETTRDAVFETELVKPRTFRPSTMRRETGASNPNKFSAREGLLEIDEGIDVDMDDFKPVYRSTRLMRRPV</sequence>
<feature type="region of interest" description="Disordered" evidence="1">
    <location>
        <begin position="204"/>
        <end position="239"/>
    </location>
</feature>
<gene>
    <name evidence="2" type="ORF">GQX73_g4037</name>
</gene>
<feature type="region of interest" description="Disordered" evidence="1">
    <location>
        <begin position="31"/>
        <end position="113"/>
    </location>
</feature>
<evidence type="ECO:0000313" key="3">
    <source>
        <dbReference type="Proteomes" id="UP000481858"/>
    </source>
</evidence>
<name>A0A7C8IQ75_9PEZI</name>
<evidence type="ECO:0000256" key="1">
    <source>
        <dbReference type="SAM" id="MobiDB-lite"/>
    </source>
</evidence>
<feature type="compositionally biased region" description="Polar residues" evidence="1">
    <location>
        <begin position="38"/>
        <end position="59"/>
    </location>
</feature>
<organism evidence="2 3">
    <name type="scientific">Xylaria multiplex</name>
    <dbReference type="NCBI Taxonomy" id="323545"/>
    <lineage>
        <taxon>Eukaryota</taxon>
        <taxon>Fungi</taxon>
        <taxon>Dikarya</taxon>
        <taxon>Ascomycota</taxon>
        <taxon>Pezizomycotina</taxon>
        <taxon>Sordariomycetes</taxon>
        <taxon>Xylariomycetidae</taxon>
        <taxon>Xylariales</taxon>
        <taxon>Xylariaceae</taxon>
        <taxon>Xylaria</taxon>
    </lineage>
</organism>
<proteinExistence type="predicted"/>
<dbReference type="EMBL" id="WUBL01000035">
    <property type="protein sequence ID" value="KAF2969506.1"/>
    <property type="molecule type" value="Genomic_DNA"/>
</dbReference>
<dbReference type="OrthoDB" id="3886346at2759"/>
<keyword evidence="3" id="KW-1185">Reference proteome</keyword>
<feature type="compositionally biased region" description="Polar residues" evidence="1">
    <location>
        <begin position="91"/>
        <end position="113"/>
    </location>
</feature>
<dbReference type="InParanoid" id="A0A7C8IQ75"/>